<organism evidence="1 2">
    <name type="scientific">Acer saccharum</name>
    <name type="common">Sugar maple</name>
    <dbReference type="NCBI Taxonomy" id="4024"/>
    <lineage>
        <taxon>Eukaryota</taxon>
        <taxon>Viridiplantae</taxon>
        <taxon>Streptophyta</taxon>
        <taxon>Embryophyta</taxon>
        <taxon>Tracheophyta</taxon>
        <taxon>Spermatophyta</taxon>
        <taxon>Magnoliopsida</taxon>
        <taxon>eudicotyledons</taxon>
        <taxon>Gunneridae</taxon>
        <taxon>Pentapetalae</taxon>
        <taxon>rosids</taxon>
        <taxon>malvids</taxon>
        <taxon>Sapindales</taxon>
        <taxon>Sapindaceae</taxon>
        <taxon>Hippocastanoideae</taxon>
        <taxon>Acereae</taxon>
        <taxon>Acer</taxon>
    </lineage>
</organism>
<keyword evidence="2" id="KW-1185">Reference proteome</keyword>
<accession>A0AA39T2V3</accession>
<gene>
    <name evidence="1" type="ORF">LWI29_011225</name>
</gene>
<dbReference type="Gene3D" id="3.40.50.1110">
    <property type="entry name" value="SGNH hydrolase"/>
    <property type="match status" value="1"/>
</dbReference>
<dbReference type="AlphaFoldDB" id="A0AA39T2V3"/>
<proteinExistence type="predicted"/>
<protein>
    <submittedName>
        <fullName evidence="1">Uncharacterized protein</fullName>
    </submittedName>
</protein>
<comment type="caution">
    <text evidence="1">The sequence shown here is derived from an EMBL/GenBank/DDBJ whole genome shotgun (WGS) entry which is preliminary data.</text>
</comment>
<dbReference type="Proteomes" id="UP001168877">
    <property type="component" value="Unassembled WGS sequence"/>
</dbReference>
<evidence type="ECO:0000313" key="1">
    <source>
        <dbReference type="EMBL" id="KAK0600063.1"/>
    </source>
</evidence>
<reference evidence="1" key="2">
    <citation type="submission" date="2023-06" db="EMBL/GenBank/DDBJ databases">
        <authorList>
            <person name="Swenson N.G."/>
            <person name="Wegrzyn J.L."/>
            <person name="Mcevoy S.L."/>
        </authorList>
    </citation>
    <scope>NUCLEOTIDE SEQUENCE</scope>
    <source>
        <strain evidence="1">NS2018</strain>
        <tissue evidence="1">Leaf</tissue>
    </source>
</reference>
<name>A0AA39T2V3_ACESA</name>
<evidence type="ECO:0000313" key="2">
    <source>
        <dbReference type="Proteomes" id="UP001168877"/>
    </source>
</evidence>
<sequence>MFNGSDCVEEYDDVAKDFNGQLQEMVMKLNKELPGIQLVLSNPYDILLDTIQDPNKFARASATDLGSISAEADESGSQTEAYTLCLIAPDLSLVVIG</sequence>
<dbReference type="InterPro" id="IPR036514">
    <property type="entry name" value="SGNH_hydro_sf"/>
</dbReference>
<reference evidence="1" key="1">
    <citation type="journal article" date="2022" name="Plant J.">
        <title>Strategies of tolerance reflected in two North American maple genomes.</title>
        <authorList>
            <person name="McEvoy S.L."/>
            <person name="Sezen U.U."/>
            <person name="Trouern-Trend A."/>
            <person name="McMahon S.M."/>
            <person name="Schaberg P.G."/>
            <person name="Yang J."/>
            <person name="Wegrzyn J.L."/>
            <person name="Swenson N.G."/>
        </authorList>
    </citation>
    <scope>NUCLEOTIDE SEQUENCE</scope>
    <source>
        <strain evidence="1">NS2018</strain>
    </source>
</reference>
<dbReference type="EMBL" id="JAUESC010000003">
    <property type="protein sequence ID" value="KAK0600063.1"/>
    <property type="molecule type" value="Genomic_DNA"/>
</dbReference>